<sequence>MKRLFLLLSLALSSAVAAPRVGTHPGYTRLVFDLPRPASSGTPSASTRVAGGRVTVKLSVPLAAARGRLSAPGVTGFAVAGKTVTLTLAPGRGKATATVLPAKSGQPPRLVIDVPTGAAARSSAPPARSPAAVTRPAGTARPLRPVVVLDAGHGGIDQGMRSRWVTEAEVTLDVARRVRDELRRHGVEVVMSRESNKHLSANKADDLNLRSRLATNAKTSAFVSIHVNASTNPAGQGIETYYFGQPLAGQNRSLAVRENGGGSLGQELTRRAANNAQNLLGDLLAQAKMSFSRQLAQKVQSRLIAATGAQNRGVQTDAFYVIRNPTTAAVLIEIGFGSSPVEGPRLAQPAYRDRVATAIARAILDFVHAE</sequence>
<dbReference type="Proteomes" id="UP001064971">
    <property type="component" value="Chromosome"/>
</dbReference>
<organism evidence="4 5">
    <name type="scientific">Deinococcus aetherius</name>
    <dbReference type="NCBI Taxonomy" id="200252"/>
    <lineage>
        <taxon>Bacteria</taxon>
        <taxon>Thermotogati</taxon>
        <taxon>Deinococcota</taxon>
        <taxon>Deinococci</taxon>
        <taxon>Deinococcales</taxon>
        <taxon>Deinococcaceae</taxon>
        <taxon>Deinococcus</taxon>
    </lineage>
</organism>
<keyword evidence="1" id="KW-0378">Hydrolase</keyword>
<evidence type="ECO:0000259" key="3">
    <source>
        <dbReference type="SMART" id="SM00646"/>
    </source>
</evidence>
<proteinExistence type="predicted"/>
<dbReference type="Gene3D" id="3.40.630.40">
    <property type="entry name" value="Zn-dependent exopeptidases"/>
    <property type="match status" value="1"/>
</dbReference>
<reference evidence="4" key="1">
    <citation type="submission" date="2022-07" db="EMBL/GenBank/DDBJ databases">
        <title>Complete Genome Sequence of the Radioresistant Bacterium Deinococcus aetherius ST0316, Isolated from the Air Dust collected in Lower Stratosphere above Japan.</title>
        <authorList>
            <person name="Satoh K."/>
            <person name="Hagiwara K."/>
            <person name="Katsumata K."/>
            <person name="Kubo A."/>
            <person name="Yokobori S."/>
            <person name="Yamagishi A."/>
            <person name="Oono Y."/>
            <person name="Narumi I."/>
        </authorList>
    </citation>
    <scope>NUCLEOTIDE SEQUENCE</scope>
    <source>
        <strain evidence="4">ST0316</strain>
    </source>
</reference>
<dbReference type="CDD" id="cd02696">
    <property type="entry name" value="MurNAc-LAA"/>
    <property type="match status" value="1"/>
</dbReference>
<evidence type="ECO:0000313" key="4">
    <source>
        <dbReference type="EMBL" id="BDP41423.1"/>
    </source>
</evidence>
<accession>A0ABM8ACR1</accession>
<feature type="domain" description="MurNAc-LAA" evidence="3">
    <location>
        <begin position="211"/>
        <end position="364"/>
    </location>
</feature>
<feature type="chain" id="PRO_5046764907" evidence="2">
    <location>
        <begin position="18"/>
        <end position="370"/>
    </location>
</feature>
<dbReference type="RefSeq" id="WP_264777190.1">
    <property type="nucleotide sequence ID" value="NZ_AP026560.1"/>
</dbReference>
<gene>
    <name evidence="4" type="ORF">DAETH_13920</name>
</gene>
<dbReference type="InterPro" id="IPR050695">
    <property type="entry name" value="N-acetylmuramoyl_amidase_3"/>
</dbReference>
<dbReference type="EMBL" id="AP026560">
    <property type="protein sequence ID" value="BDP41423.1"/>
    <property type="molecule type" value="Genomic_DNA"/>
</dbReference>
<keyword evidence="5" id="KW-1185">Reference proteome</keyword>
<dbReference type="SMART" id="SM00646">
    <property type="entry name" value="Ami_3"/>
    <property type="match status" value="1"/>
</dbReference>
<dbReference type="Pfam" id="PF01520">
    <property type="entry name" value="Amidase_3"/>
    <property type="match status" value="1"/>
</dbReference>
<evidence type="ECO:0000313" key="5">
    <source>
        <dbReference type="Proteomes" id="UP001064971"/>
    </source>
</evidence>
<dbReference type="PANTHER" id="PTHR30404">
    <property type="entry name" value="N-ACETYLMURAMOYL-L-ALANINE AMIDASE"/>
    <property type="match status" value="1"/>
</dbReference>
<feature type="signal peptide" evidence="2">
    <location>
        <begin position="1"/>
        <end position="17"/>
    </location>
</feature>
<dbReference type="SUPFAM" id="SSF53187">
    <property type="entry name" value="Zn-dependent exopeptidases"/>
    <property type="match status" value="1"/>
</dbReference>
<dbReference type="PANTHER" id="PTHR30404:SF0">
    <property type="entry name" value="N-ACETYLMURAMOYL-L-ALANINE AMIDASE AMIC"/>
    <property type="match status" value="1"/>
</dbReference>
<dbReference type="InterPro" id="IPR002508">
    <property type="entry name" value="MurNAc-LAA_cat"/>
</dbReference>
<name>A0ABM8ACR1_9DEIO</name>
<evidence type="ECO:0000256" key="1">
    <source>
        <dbReference type="ARBA" id="ARBA00022801"/>
    </source>
</evidence>
<keyword evidence="2" id="KW-0732">Signal</keyword>
<evidence type="ECO:0000256" key="2">
    <source>
        <dbReference type="SAM" id="SignalP"/>
    </source>
</evidence>
<protein>
    <submittedName>
        <fullName evidence="4">N-acetylmuramoyl-L-alanine amidase</fullName>
    </submittedName>
</protein>